<dbReference type="PANTHER" id="PTHR30069">
    <property type="entry name" value="TONB-DEPENDENT OUTER MEMBRANE RECEPTOR"/>
    <property type="match status" value="1"/>
</dbReference>
<keyword evidence="6 11" id="KW-0798">TonB box</keyword>
<keyword evidence="2 10" id="KW-0813">Transport</keyword>
<keyword evidence="5" id="KW-0732">Signal</keyword>
<evidence type="ECO:0000256" key="10">
    <source>
        <dbReference type="PROSITE-ProRule" id="PRU01360"/>
    </source>
</evidence>
<keyword evidence="15" id="KW-1185">Reference proteome</keyword>
<dbReference type="Proteomes" id="UP000324143">
    <property type="component" value="Unassembled WGS sequence"/>
</dbReference>
<evidence type="ECO:0000259" key="12">
    <source>
        <dbReference type="Pfam" id="PF00593"/>
    </source>
</evidence>
<dbReference type="SUPFAM" id="SSF56935">
    <property type="entry name" value="Porins"/>
    <property type="match status" value="1"/>
</dbReference>
<dbReference type="AlphaFoldDB" id="A0A5D0ME40"/>
<dbReference type="Pfam" id="PF07715">
    <property type="entry name" value="Plug"/>
    <property type="match status" value="1"/>
</dbReference>
<evidence type="ECO:0000256" key="5">
    <source>
        <dbReference type="ARBA" id="ARBA00022729"/>
    </source>
</evidence>
<dbReference type="GO" id="GO:0044718">
    <property type="term" value="P:siderophore transmembrane transport"/>
    <property type="evidence" value="ECO:0007669"/>
    <property type="project" value="TreeGrafter"/>
</dbReference>
<dbReference type="PANTHER" id="PTHR30069:SF29">
    <property type="entry name" value="HEMOGLOBIN AND HEMOGLOBIN-HAPTOGLOBIN-BINDING PROTEIN 1-RELATED"/>
    <property type="match status" value="1"/>
</dbReference>
<comment type="subcellular location">
    <subcellularLocation>
        <location evidence="1 10">Cell outer membrane</location>
        <topology evidence="1 10">Multi-pass membrane protein</topology>
    </subcellularLocation>
</comment>
<dbReference type="Gene3D" id="2.170.130.10">
    <property type="entry name" value="TonB-dependent receptor, plug domain"/>
    <property type="match status" value="1"/>
</dbReference>
<evidence type="ECO:0000256" key="6">
    <source>
        <dbReference type="ARBA" id="ARBA00023077"/>
    </source>
</evidence>
<keyword evidence="4 10" id="KW-0812">Transmembrane</keyword>
<dbReference type="Pfam" id="PF00593">
    <property type="entry name" value="TonB_dep_Rec_b-barrel"/>
    <property type="match status" value="1"/>
</dbReference>
<evidence type="ECO:0000256" key="2">
    <source>
        <dbReference type="ARBA" id="ARBA00022448"/>
    </source>
</evidence>
<evidence type="ECO:0000256" key="7">
    <source>
        <dbReference type="ARBA" id="ARBA00023136"/>
    </source>
</evidence>
<keyword evidence="8 14" id="KW-0675">Receptor</keyword>
<dbReference type="EMBL" id="VSIX01000043">
    <property type="protein sequence ID" value="TYB31256.1"/>
    <property type="molecule type" value="Genomic_DNA"/>
</dbReference>
<evidence type="ECO:0000256" key="1">
    <source>
        <dbReference type="ARBA" id="ARBA00004571"/>
    </source>
</evidence>
<gene>
    <name evidence="14" type="ORF">FXF47_05005</name>
</gene>
<dbReference type="InterPro" id="IPR000531">
    <property type="entry name" value="Beta-barrel_TonB"/>
</dbReference>
<dbReference type="Gene3D" id="2.40.170.20">
    <property type="entry name" value="TonB-dependent receptor, beta-barrel domain"/>
    <property type="match status" value="1"/>
</dbReference>
<feature type="domain" description="TonB-dependent receptor plug" evidence="13">
    <location>
        <begin position="35"/>
        <end position="140"/>
    </location>
</feature>
<evidence type="ECO:0000256" key="4">
    <source>
        <dbReference type="ARBA" id="ARBA00022692"/>
    </source>
</evidence>
<dbReference type="PROSITE" id="PS52016">
    <property type="entry name" value="TONB_DEPENDENT_REC_3"/>
    <property type="match status" value="1"/>
</dbReference>
<dbReference type="InterPro" id="IPR012910">
    <property type="entry name" value="Plug_dom"/>
</dbReference>
<dbReference type="InterPro" id="IPR039426">
    <property type="entry name" value="TonB-dep_rcpt-like"/>
</dbReference>
<comment type="caution">
    <text evidence="14">The sequence shown here is derived from an EMBL/GenBank/DDBJ whole genome shotgun (WGS) entry which is preliminary data.</text>
</comment>
<dbReference type="InterPro" id="IPR036942">
    <property type="entry name" value="Beta-barrel_TonB_sf"/>
</dbReference>
<proteinExistence type="inferred from homology"/>
<keyword evidence="7 10" id="KW-0472">Membrane</keyword>
<organism evidence="14 15">
    <name type="scientific">Candidatus Mcinerneyibacterium aminivorans</name>
    <dbReference type="NCBI Taxonomy" id="2703815"/>
    <lineage>
        <taxon>Bacteria</taxon>
        <taxon>Candidatus Macinerneyibacteriota</taxon>
        <taxon>Candidatus Mcinerneyibacteria</taxon>
        <taxon>Candidatus Mcinerneyibacteriales</taxon>
        <taxon>Candidatus Mcinerneyibacteriaceae</taxon>
        <taxon>Candidatus Mcinerneyibacterium</taxon>
    </lineage>
</organism>
<evidence type="ECO:0000256" key="8">
    <source>
        <dbReference type="ARBA" id="ARBA00023170"/>
    </source>
</evidence>
<dbReference type="GO" id="GO:0015344">
    <property type="term" value="F:siderophore uptake transmembrane transporter activity"/>
    <property type="evidence" value="ECO:0007669"/>
    <property type="project" value="TreeGrafter"/>
</dbReference>
<reference evidence="14" key="1">
    <citation type="submission" date="2019-08" db="EMBL/GenBank/DDBJ databases">
        <title>Genomic characterization of a novel candidate phylum (ARYD3) from a high temperature, high salinity tertiary oil reservoir in north central Oklahoma, USA.</title>
        <authorList>
            <person name="Youssef N.H."/>
            <person name="Yadav A."/>
            <person name="Elshahed M.S."/>
        </authorList>
    </citation>
    <scope>NUCLEOTIDE SEQUENCE [LARGE SCALE GENOMIC DNA]</scope>
    <source>
        <strain evidence="14">ARYD3</strain>
    </source>
</reference>
<comment type="similarity">
    <text evidence="10 11">Belongs to the TonB-dependent receptor family.</text>
</comment>
<keyword evidence="3 10" id="KW-1134">Transmembrane beta strand</keyword>
<evidence type="ECO:0000256" key="9">
    <source>
        <dbReference type="ARBA" id="ARBA00023237"/>
    </source>
</evidence>
<evidence type="ECO:0000256" key="11">
    <source>
        <dbReference type="RuleBase" id="RU003357"/>
    </source>
</evidence>
<evidence type="ECO:0000313" key="15">
    <source>
        <dbReference type="Proteomes" id="UP000324143"/>
    </source>
</evidence>
<evidence type="ECO:0000259" key="13">
    <source>
        <dbReference type="Pfam" id="PF07715"/>
    </source>
</evidence>
<dbReference type="GO" id="GO:0009279">
    <property type="term" value="C:cell outer membrane"/>
    <property type="evidence" value="ECO:0007669"/>
    <property type="project" value="UniProtKB-SubCell"/>
</dbReference>
<keyword evidence="9 10" id="KW-0998">Cell outer membrane</keyword>
<evidence type="ECO:0000256" key="3">
    <source>
        <dbReference type="ARBA" id="ARBA00022452"/>
    </source>
</evidence>
<evidence type="ECO:0000313" key="14">
    <source>
        <dbReference type="EMBL" id="TYB31256.1"/>
    </source>
</evidence>
<feature type="domain" description="TonB-dependent receptor-like beta-barrel" evidence="12">
    <location>
        <begin position="205"/>
        <end position="595"/>
    </location>
</feature>
<name>A0A5D0ME40_9BACT</name>
<dbReference type="InterPro" id="IPR037066">
    <property type="entry name" value="Plug_dom_sf"/>
</dbReference>
<sequence>MKKVFIFVFLVIFIFKMYSEEYLITANRIKQSEENLSENVKFVDREELDKMGFSELNDVMKNLSYIYVPEYSPLSASSIKFQGSGGENVLFMIDGVMLNDPSGINRSYGISNLALNSVESIEIVSGSESALYGSNSNTGVVNIKTADSKIDHLNLKLEGGSFNTYSTGISINKIINNYMFYLSGNYMNSKGYNISPKGSEKDGTSGTNLFAKVKYNSKYFDMKFGSNYIYEVIDYDSFTTMSEDSDNIQKTEKYLVYLKNSFKLTDIIDSDLNINFSENTRKNEEGSQESVYKGKYYTINLKNKIEINEKNSFLLGFDYYNEFAKQDTYFNMDMKEREFDSKELFAGIFSKISKTTDLNLVGRYSIPSKEAWESDFIYKAGINERIAVGSNLFRISCNYGIGINYPTLYQMYGKGYDYNTSSYYQAGNLNLEAEKSNNFTVSFKNIFLNGKFGLNYTFSLSEFDDYIQAVYDSSYHTTYENLEKVKNKSYSLDGFLNLFKTKNFNLKLLGSYTHSTVNDITGDEKKRVPMVPSYKYRFQIDTRYKDLGLVLIKTTVGDKQSAYPEMKVDPYSLLNANLKYSIGKNLDLGLKLNNILDIEYEQTVEEGTDYYGNSVMNIIDTDGYVHYPGYRTPGFNFRLSLNYKIPF</sequence>
<accession>A0A5D0ME40</accession>
<protein>
    <submittedName>
        <fullName evidence="14">TonB-dependent receptor plug domain-containing protein</fullName>
    </submittedName>
</protein>